<reference evidence="2" key="1">
    <citation type="journal article" date="2022" name="Mol. Ecol. Resour.">
        <title>The genomes of chicory, endive, great burdock and yacon provide insights into Asteraceae palaeo-polyploidization history and plant inulin production.</title>
        <authorList>
            <person name="Fan W."/>
            <person name="Wang S."/>
            <person name="Wang H."/>
            <person name="Wang A."/>
            <person name="Jiang F."/>
            <person name="Liu H."/>
            <person name="Zhao H."/>
            <person name="Xu D."/>
            <person name="Zhang Y."/>
        </authorList>
    </citation>
    <scope>NUCLEOTIDE SEQUENCE [LARGE SCALE GENOMIC DNA]</scope>
    <source>
        <strain evidence="2">cv. Punajuju</strain>
    </source>
</reference>
<evidence type="ECO:0000313" key="1">
    <source>
        <dbReference type="EMBL" id="KAI3737940.1"/>
    </source>
</evidence>
<name>A0ACB9CUI5_CICIN</name>
<sequence length="196" mass="22951">MANNATHFFKFVPPGFLYNITIRRSFLTNVNVKRCSKAMLRCGRHEWSIDIDNGVFGEGWRKFVRENGVQEFDFIVFKHQGSMVFDQSTSCEKEYPNLCDEMEREESLKESNTFRTHSKLAYVINKSRLYLPVDFSKANGFKIGEMILRDDKGRSWKAHLNRSKEKYFYLGLGLRPFLVVNGMKEGDAFKFELVEN</sequence>
<proteinExistence type="predicted"/>
<dbReference type="Proteomes" id="UP001055811">
    <property type="component" value="Linkage Group LG05"/>
</dbReference>
<gene>
    <name evidence="1" type="ORF">L2E82_27957</name>
</gene>
<reference evidence="1 2" key="2">
    <citation type="journal article" date="2022" name="Mol. Ecol. Resour.">
        <title>The genomes of chicory, endive, great burdock and yacon provide insights into Asteraceae paleo-polyploidization history and plant inulin production.</title>
        <authorList>
            <person name="Fan W."/>
            <person name="Wang S."/>
            <person name="Wang H."/>
            <person name="Wang A."/>
            <person name="Jiang F."/>
            <person name="Liu H."/>
            <person name="Zhao H."/>
            <person name="Xu D."/>
            <person name="Zhang Y."/>
        </authorList>
    </citation>
    <scope>NUCLEOTIDE SEQUENCE [LARGE SCALE GENOMIC DNA]</scope>
    <source>
        <strain evidence="2">cv. Punajuju</strain>
        <tissue evidence="1">Leaves</tissue>
    </source>
</reference>
<accession>A0ACB9CUI5</accession>
<comment type="caution">
    <text evidence="1">The sequence shown here is derived from an EMBL/GenBank/DDBJ whole genome shotgun (WGS) entry which is preliminary data.</text>
</comment>
<dbReference type="EMBL" id="CM042013">
    <property type="protein sequence ID" value="KAI3737940.1"/>
    <property type="molecule type" value="Genomic_DNA"/>
</dbReference>
<protein>
    <submittedName>
        <fullName evidence="1">Uncharacterized protein</fullName>
    </submittedName>
</protein>
<evidence type="ECO:0000313" key="2">
    <source>
        <dbReference type="Proteomes" id="UP001055811"/>
    </source>
</evidence>
<organism evidence="1 2">
    <name type="scientific">Cichorium intybus</name>
    <name type="common">Chicory</name>
    <dbReference type="NCBI Taxonomy" id="13427"/>
    <lineage>
        <taxon>Eukaryota</taxon>
        <taxon>Viridiplantae</taxon>
        <taxon>Streptophyta</taxon>
        <taxon>Embryophyta</taxon>
        <taxon>Tracheophyta</taxon>
        <taxon>Spermatophyta</taxon>
        <taxon>Magnoliopsida</taxon>
        <taxon>eudicotyledons</taxon>
        <taxon>Gunneridae</taxon>
        <taxon>Pentapetalae</taxon>
        <taxon>asterids</taxon>
        <taxon>campanulids</taxon>
        <taxon>Asterales</taxon>
        <taxon>Asteraceae</taxon>
        <taxon>Cichorioideae</taxon>
        <taxon>Cichorieae</taxon>
        <taxon>Cichoriinae</taxon>
        <taxon>Cichorium</taxon>
    </lineage>
</organism>
<keyword evidence="2" id="KW-1185">Reference proteome</keyword>